<accession>A0A1G2LQE8</accession>
<evidence type="ECO:0000256" key="1">
    <source>
        <dbReference type="SAM" id="MobiDB-lite"/>
    </source>
</evidence>
<gene>
    <name evidence="2" type="ORF">A2909_01965</name>
</gene>
<dbReference type="Proteomes" id="UP000178302">
    <property type="component" value="Unassembled WGS sequence"/>
</dbReference>
<evidence type="ECO:0000313" key="2">
    <source>
        <dbReference type="EMBL" id="OHA13764.1"/>
    </source>
</evidence>
<dbReference type="AlphaFoldDB" id="A0A1G2LQE8"/>
<proteinExistence type="predicted"/>
<protein>
    <recommendedName>
        <fullName evidence="4">50S ribosomal protein L35</fullName>
    </recommendedName>
</protein>
<sequence>MLKTNKSFSKRLKVTRNKKVLGRKPGQDHFNAKEPRSKQLHQKKWRKFNISNKKLKQYLPHL</sequence>
<dbReference type="EMBL" id="MHQZ01000024">
    <property type="protein sequence ID" value="OHA13764.1"/>
    <property type="molecule type" value="Genomic_DNA"/>
</dbReference>
<dbReference type="InterPro" id="IPR037229">
    <property type="entry name" value="Ribosomal_bL35_sf"/>
</dbReference>
<dbReference type="Gene3D" id="4.10.410.60">
    <property type="match status" value="1"/>
</dbReference>
<feature type="compositionally biased region" description="Basic residues" evidence="1">
    <location>
        <begin position="38"/>
        <end position="47"/>
    </location>
</feature>
<organism evidence="2 3">
    <name type="scientific">Candidatus Tagabacteria bacterium RIFCSPLOWO2_01_FULL_39_11</name>
    <dbReference type="NCBI Taxonomy" id="1802295"/>
    <lineage>
        <taxon>Bacteria</taxon>
        <taxon>Candidatus Tagaibacteriota</taxon>
    </lineage>
</organism>
<dbReference type="SUPFAM" id="SSF143034">
    <property type="entry name" value="L35p-like"/>
    <property type="match status" value="1"/>
</dbReference>
<reference evidence="2 3" key="1">
    <citation type="journal article" date="2016" name="Nat. Commun.">
        <title>Thousands of microbial genomes shed light on interconnected biogeochemical processes in an aquifer system.</title>
        <authorList>
            <person name="Anantharaman K."/>
            <person name="Brown C.T."/>
            <person name="Hug L.A."/>
            <person name="Sharon I."/>
            <person name="Castelle C.J."/>
            <person name="Probst A.J."/>
            <person name="Thomas B.C."/>
            <person name="Singh A."/>
            <person name="Wilkins M.J."/>
            <person name="Karaoz U."/>
            <person name="Brodie E.L."/>
            <person name="Williams K.H."/>
            <person name="Hubbard S.S."/>
            <person name="Banfield J.F."/>
        </authorList>
    </citation>
    <scope>NUCLEOTIDE SEQUENCE [LARGE SCALE GENOMIC DNA]</scope>
</reference>
<feature type="region of interest" description="Disordered" evidence="1">
    <location>
        <begin position="1"/>
        <end position="52"/>
    </location>
</feature>
<feature type="compositionally biased region" description="Basic and acidic residues" evidence="1">
    <location>
        <begin position="25"/>
        <end position="37"/>
    </location>
</feature>
<evidence type="ECO:0000313" key="3">
    <source>
        <dbReference type="Proteomes" id="UP000178302"/>
    </source>
</evidence>
<evidence type="ECO:0008006" key="4">
    <source>
        <dbReference type="Google" id="ProtNLM"/>
    </source>
</evidence>
<name>A0A1G2LQE8_9BACT</name>
<feature type="compositionally biased region" description="Basic residues" evidence="1">
    <location>
        <begin position="8"/>
        <end position="22"/>
    </location>
</feature>
<comment type="caution">
    <text evidence="2">The sequence shown here is derived from an EMBL/GenBank/DDBJ whole genome shotgun (WGS) entry which is preliminary data.</text>
</comment>